<evidence type="ECO:0000256" key="1">
    <source>
        <dbReference type="ARBA" id="ARBA00005010"/>
    </source>
</evidence>
<sequence>MIARLFFFWIRKGDESAVAWVPIVLDFTGRRIVSAGGGDAAARKLAAFVGSGARIRVVSPEVSDAVRRWAEQGLVEWLPRAVECGDVEGADLVVAATGTPETDAWVRDCAARAGAWAIVASDGSSGTAMLPAVVRRGRWTVAVSTGGASPTAAREMAAEWADRLDHVAQEALELMARYRESVVRHVGDPAMRRRLLRAFGLRLAEKAVRSGEGMRLAERLEREVAAGPQGWRAVAERLEAEGSTCAPSS</sequence>
<name>A0A2A6E204_9BACL</name>
<comment type="catalytic activity">
    <reaction evidence="6">
        <text>precorrin-2 + NAD(+) = sirohydrochlorin + NADH + 2 H(+)</text>
        <dbReference type="Rhea" id="RHEA:15613"/>
        <dbReference type="ChEBI" id="CHEBI:15378"/>
        <dbReference type="ChEBI" id="CHEBI:57540"/>
        <dbReference type="ChEBI" id="CHEBI:57945"/>
        <dbReference type="ChEBI" id="CHEBI:58351"/>
        <dbReference type="ChEBI" id="CHEBI:58827"/>
        <dbReference type="EC" id="1.3.1.76"/>
    </reaction>
</comment>
<dbReference type="InterPro" id="IPR006367">
    <property type="entry name" value="Sirohaem_synthase_N"/>
</dbReference>
<evidence type="ECO:0000256" key="4">
    <source>
        <dbReference type="ARBA" id="ARBA00023027"/>
    </source>
</evidence>
<comment type="pathway">
    <text evidence="1">Porphyrin-containing compound metabolism; siroheme biosynthesis; sirohydrochlorin from precorrin-2: step 1/1.</text>
</comment>
<dbReference type="GO" id="GO:0004325">
    <property type="term" value="F:ferrochelatase activity"/>
    <property type="evidence" value="ECO:0007669"/>
    <property type="project" value="InterPro"/>
</dbReference>
<reference evidence="7 8" key="1">
    <citation type="submission" date="2016-12" db="EMBL/GenBank/DDBJ databases">
        <title>Candidatus Reconcilibacillus cellulovorans genome.</title>
        <authorList>
            <person name="Kolinko S."/>
            <person name="Wu Y.-W."/>
            <person name="Tachea F."/>
            <person name="Denzel E."/>
            <person name="Hiras J."/>
            <person name="Baecker N."/>
            <person name="Chan L.J."/>
            <person name="Eichorst S.A."/>
            <person name="Frey D."/>
            <person name="Adams P.D."/>
            <person name="Pray T."/>
            <person name="Tanjore D."/>
            <person name="Petzold C.J."/>
            <person name="Gladden J.M."/>
            <person name="Simmons B.A."/>
            <person name="Singer S.W."/>
        </authorList>
    </citation>
    <scope>NUCLEOTIDE SEQUENCE [LARGE SCALE GENOMIC DNA]</scope>
    <source>
        <strain evidence="7">JTherm</strain>
    </source>
</reference>
<dbReference type="Gene3D" id="1.10.8.610">
    <property type="entry name" value="SirC, precorrin-2 dehydrogenase, C-terminal helical domain-like"/>
    <property type="match status" value="1"/>
</dbReference>
<dbReference type="InterPro" id="IPR028161">
    <property type="entry name" value="Met8-like"/>
</dbReference>
<evidence type="ECO:0000313" key="7">
    <source>
        <dbReference type="EMBL" id="PDO11025.1"/>
    </source>
</evidence>
<dbReference type="PANTHER" id="PTHR35330">
    <property type="entry name" value="SIROHEME BIOSYNTHESIS PROTEIN MET8"/>
    <property type="match status" value="1"/>
</dbReference>
<protein>
    <recommendedName>
        <fullName evidence="2">precorrin-2 dehydrogenase</fullName>
        <ecNumber evidence="2">1.3.1.76</ecNumber>
    </recommendedName>
</protein>
<dbReference type="EMBL" id="MOXJ01000006">
    <property type="protein sequence ID" value="PDO11025.1"/>
    <property type="molecule type" value="Genomic_DNA"/>
</dbReference>
<dbReference type="PANTHER" id="PTHR35330:SF1">
    <property type="entry name" value="SIROHEME BIOSYNTHESIS PROTEIN MET8"/>
    <property type="match status" value="1"/>
</dbReference>
<dbReference type="GO" id="GO:0043115">
    <property type="term" value="F:precorrin-2 dehydrogenase activity"/>
    <property type="evidence" value="ECO:0007669"/>
    <property type="project" value="UniProtKB-EC"/>
</dbReference>
<evidence type="ECO:0000256" key="2">
    <source>
        <dbReference type="ARBA" id="ARBA00012400"/>
    </source>
</evidence>
<gene>
    <name evidence="7" type="ORF">BLM47_04180</name>
</gene>
<accession>A0A2A6E204</accession>
<dbReference type="GO" id="GO:0019354">
    <property type="term" value="P:siroheme biosynthetic process"/>
    <property type="evidence" value="ECO:0007669"/>
    <property type="project" value="UniProtKB-UniPathway"/>
</dbReference>
<keyword evidence="5" id="KW-0627">Porphyrin biosynthesis</keyword>
<dbReference type="UniPathway" id="UPA00262">
    <property type="reaction ID" value="UER00222"/>
</dbReference>
<organism evidence="7 8">
    <name type="scientific">Candidatus Reconcilbacillus cellulovorans</name>
    <dbReference type="NCBI Taxonomy" id="1906605"/>
    <lineage>
        <taxon>Bacteria</taxon>
        <taxon>Bacillati</taxon>
        <taxon>Bacillota</taxon>
        <taxon>Bacilli</taxon>
        <taxon>Bacillales</taxon>
        <taxon>Paenibacillaceae</taxon>
        <taxon>Candidatus Reconcilbacillus</taxon>
    </lineage>
</organism>
<dbReference type="SUPFAM" id="SSF51735">
    <property type="entry name" value="NAD(P)-binding Rossmann-fold domains"/>
    <property type="match status" value="1"/>
</dbReference>
<evidence type="ECO:0000256" key="5">
    <source>
        <dbReference type="ARBA" id="ARBA00023244"/>
    </source>
</evidence>
<evidence type="ECO:0000313" key="8">
    <source>
        <dbReference type="Proteomes" id="UP000243688"/>
    </source>
</evidence>
<dbReference type="SUPFAM" id="SSF75615">
    <property type="entry name" value="Siroheme synthase middle domains-like"/>
    <property type="match status" value="1"/>
</dbReference>
<keyword evidence="3" id="KW-0560">Oxidoreductase</keyword>
<dbReference type="EC" id="1.3.1.76" evidence="2"/>
<proteinExistence type="predicted"/>
<dbReference type="InterPro" id="IPR042518">
    <property type="entry name" value="SirC_C"/>
</dbReference>
<dbReference type="Pfam" id="PF13241">
    <property type="entry name" value="NAD_binding_7"/>
    <property type="match status" value="1"/>
</dbReference>
<dbReference type="Gene3D" id="3.40.50.720">
    <property type="entry name" value="NAD(P)-binding Rossmann-like Domain"/>
    <property type="match status" value="1"/>
</dbReference>
<dbReference type="Proteomes" id="UP000243688">
    <property type="component" value="Unassembled WGS sequence"/>
</dbReference>
<dbReference type="AlphaFoldDB" id="A0A2A6E204"/>
<evidence type="ECO:0000256" key="6">
    <source>
        <dbReference type="ARBA" id="ARBA00047561"/>
    </source>
</evidence>
<keyword evidence="4" id="KW-0520">NAD</keyword>
<dbReference type="NCBIfam" id="TIGR01470">
    <property type="entry name" value="cysG_Nterm"/>
    <property type="match status" value="1"/>
</dbReference>
<dbReference type="InterPro" id="IPR036291">
    <property type="entry name" value="NAD(P)-bd_dom_sf"/>
</dbReference>
<comment type="caution">
    <text evidence="7">The sequence shown here is derived from an EMBL/GenBank/DDBJ whole genome shotgun (WGS) entry which is preliminary data.</text>
</comment>
<evidence type="ECO:0000256" key="3">
    <source>
        <dbReference type="ARBA" id="ARBA00023002"/>
    </source>
</evidence>